<gene>
    <name evidence="2" type="ORF">ACFQ2N_02200</name>
</gene>
<keyword evidence="1" id="KW-0812">Transmembrane</keyword>
<evidence type="ECO:0000313" key="3">
    <source>
        <dbReference type="Proteomes" id="UP001597033"/>
    </source>
</evidence>
<feature type="transmembrane region" description="Helical" evidence="1">
    <location>
        <begin position="12"/>
        <end position="33"/>
    </location>
</feature>
<dbReference type="NCBIfam" id="TIGR02532">
    <property type="entry name" value="IV_pilin_GFxxxE"/>
    <property type="match status" value="1"/>
</dbReference>
<dbReference type="InterPro" id="IPR032092">
    <property type="entry name" value="PilW"/>
</dbReference>
<comment type="caution">
    <text evidence="2">The sequence shown here is derived from an EMBL/GenBank/DDBJ whole genome shotgun (WGS) entry which is preliminary data.</text>
</comment>
<keyword evidence="1" id="KW-0472">Membrane</keyword>
<protein>
    <submittedName>
        <fullName evidence="2">PilW family protein</fullName>
    </submittedName>
</protein>
<keyword evidence="1" id="KW-1133">Transmembrane helix</keyword>
<sequence>MTSRRHSQGLSLIELMIALLIGTILLLGVVQVFGASRTAYQLSEGMSRTQENARFALDYLQRDIRMAGHFGCVNDQARSQSAGGLVSHFAANGPTDFGFSVRGYDNATPPGIVLAPARVAGTDAIVLRYLGGDGVPVTAIDAAGRTIDINPARWASLTVAGTPDPVLFGVGDCAYADVFEATATSAAAGRVTAPATVDLGRYSASADGGPTMLYRAEALVYYIGLGAGGQPSLWRARINANGTTASEELVEGIENLQFRYGIDRNAAPALPSGYIATQGTATDVGATADRWLRIGQVQVGLLASSPNRAASVQASQITPMLLGEAQAPAADGRYRAVYESTIALRNRLYGN</sequence>
<keyword evidence="3" id="KW-1185">Reference proteome</keyword>
<dbReference type="PROSITE" id="PS00409">
    <property type="entry name" value="PROKAR_NTER_METHYL"/>
    <property type="match status" value="1"/>
</dbReference>
<evidence type="ECO:0000256" key="1">
    <source>
        <dbReference type="SAM" id="Phobius"/>
    </source>
</evidence>
<organism evidence="2 3">
    <name type="scientific">Pseudoxanthomonas kaohsiungensis</name>
    <dbReference type="NCBI Taxonomy" id="283923"/>
    <lineage>
        <taxon>Bacteria</taxon>
        <taxon>Pseudomonadati</taxon>
        <taxon>Pseudomonadota</taxon>
        <taxon>Gammaproteobacteria</taxon>
        <taxon>Lysobacterales</taxon>
        <taxon>Lysobacteraceae</taxon>
        <taxon>Pseudoxanthomonas</taxon>
    </lineage>
</organism>
<dbReference type="Pfam" id="PF16074">
    <property type="entry name" value="PilW"/>
    <property type="match status" value="1"/>
</dbReference>
<dbReference type="Pfam" id="PF07963">
    <property type="entry name" value="N_methyl"/>
    <property type="match status" value="1"/>
</dbReference>
<name>A0ABW3LSR7_9GAMM</name>
<proteinExistence type="predicted"/>
<dbReference type="InterPro" id="IPR012902">
    <property type="entry name" value="N_methyl_site"/>
</dbReference>
<dbReference type="Proteomes" id="UP001597033">
    <property type="component" value="Unassembled WGS sequence"/>
</dbReference>
<dbReference type="EMBL" id="JBHTKN010000001">
    <property type="protein sequence ID" value="MFD1041163.1"/>
    <property type="molecule type" value="Genomic_DNA"/>
</dbReference>
<dbReference type="RefSeq" id="WP_162376803.1">
    <property type="nucleotide sequence ID" value="NZ_JBHTKN010000001.1"/>
</dbReference>
<reference evidence="3" key="1">
    <citation type="journal article" date="2019" name="Int. J. Syst. Evol. Microbiol.">
        <title>The Global Catalogue of Microorganisms (GCM) 10K type strain sequencing project: providing services to taxonomists for standard genome sequencing and annotation.</title>
        <authorList>
            <consortium name="The Broad Institute Genomics Platform"/>
            <consortium name="The Broad Institute Genome Sequencing Center for Infectious Disease"/>
            <person name="Wu L."/>
            <person name="Ma J."/>
        </authorList>
    </citation>
    <scope>NUCLEOTIDE SEQUENCE [LARGE SCALE GENOMIC DNA]</scope>
    <source>
        <strain evidence="3">CCUG 55854</strain>
    </source>
</reference>
<accession>A0ABW3LSR7</accession>
<evidence type="ECO:0000313" key="2">
    <source>
        <dbReference type="EMBL" id="MFD1041163.1"/>
    </source>
</evidence>